<dbReference type="Proteomes" id="UP001218218">
    <property type="component" value="Unassembled WGS sequence"/>
</dbReference>
<evidence type="ECO:0000313" key="3">
    <source>
        <dbReference type="Proteomes" id="UP001218218"/>
    </source>
</evidence>
<gene>
    <name evidence="2" type="ORF">DFH08DRAFT_978092</name>
</gene>
<reference evidence="2" key="1">
    <citation type="submission" date="2023-03" db="EMBL/GenBank/DDBJ databases">
        <title>Massive genome expansion in bonnet fungi (Mycena s.s.) driven by repeated elements and novel gene families across ecological guilds.</title>
        <authorList>
            <consortium name="Lawrence Berkeley National Laboratory"/>
            <person name="Harder C.B."/>
            <person name="Miyauchi S."/>
            <person name="Viragh M."/>
            <person name="Kuo A."/>
            <person name="Thoen E."/>
            <person name="Andreopoulos B."/>
            <person name="Lu D."/>
            <person name="Skrede I."/>
            <person name="Drula E."/>
            <person name="Henrissat B."/>
            <person name="Morin E."/>
            <person name="Kohler A."/>
            <person name="Barry K."/>
            <person name="LaButti K."/>
            <person name="Morin E."/>
            <person name="Salamov A."/>
            <person name="Lipzen A."/>
            <person name="Mereny Z."/>
            <person name="Hegedus B."/>
            <person name="Baldrian P."/>
            <person name="Stursova M."/>
            <person name="Weitz H."/>
            <person name="Taylor A."/>
            <person name="Grigoriev I.V."/>
            <person name="Nagy L.G."/>
            <person name="Martin F."/>
            <person name="Kauserud H."/>
        </authorList>
    </citation>
    <scope>NUCLEOTIDE SEQUENCE</scope>
    <source>
        <strain evidence="2">CBHHK002</strain>
    </source>
</reference>
<keyword evidence="1" id="KW-0472">Membrane</keyword>
<sequence>MTARGAVFFRHQAPDVSVVSEGDEHDDLTQRRMALRTRISLSIVRLFTWYCVAAAFLFANSHTAPLALILDVPHLFLRHYVALRNSSER</sequence>
<dbReference type="AlphaFoldDB" id="A0AAD7E8I7"/>
<organism evidence="2 3">
    <name type="scientific">Mycena albidolilacea</name>
    <dbReference type="NCBI Taxonomy" id="1033008"/>
    <lineage>
        <taxon>Eukaryota</taxon>
        <taxon>Fungi</taxon>
        <taxon>Dikarya</taxon>
        <taxon>Basidiomycota</taxon>
        <taxon>Agaricomycotina</taxon>
        <taxon>Agaricomycetes</taxon>
        <taxon>Agaricomycetidae</taxon>
        <taxon>Agaricales</taxon>
        <taxon>Marasmiineae</taxon>
        <taxon>Mycenaceae</taxon>
        <taxon>Mycena</taxon>
    </lineage>
</organism>
<accession>A0AAD7E8I7</accession>
<evidence type="ECO:0000256" key="1">
    <source>
        <dbReference type="SAM" id="Phobius"/>
    </source>
</evidence>
<dbReference type="EMBL" id="JARIHO010000119">
    <property type="protein sequence ID" value="KAJ7302225.1"/>
    <property type="molecule type" value="Genomic_DNA"/>
</dbReference>
<comment type="caution">
    <text evidence="2">The sequence shown here is derived from an EMBL/GenBank/DDBJ whole genome shotgun (WGS) entry which is preliminary data.</text>
</comment>
<name>A0AAD7E8I7_9AGAR</name>
<feature type="transmembrane region" description="Helical" evidence="1">
    <location>
        <begin position="39"/>
        <end position="58"/>
    </location>
</feature>
<protein>
    <submittedName>
        <fullName evidence="2">Uncharacterized protein</fullName>
    </submittedName>
</protein>
<keyword evidence="3" id="KW-1185">Reference proteome</keyword>
<keyword evidence="1" id="KW-0812">Transmembrane</keyword>
<proteinExistence type="predicted"/>
<keyword evidence="1" id="KW-1133">Transmembrane helix</keyword>
<evidence type="ECO:0000313" key="2">
    <source>
        <dbReference type="EMBL" id="KAJ7302225.1"/>
    </source>
</evidence>